<organism evidence="10 11">
    <name type="scientific">Actinophytocola algeriensis</name>
    <dbReference type="NCBI Taxonomy" id="1768010"/>
    <lineage>
        <taxon>Bacteria</taxon>
        <taxon>Bacillati</taxon>
        <taxon>Actinomycetota</taxon>
        <taxon>Actinomycetes</taxon>
        <taxon>Pseudonocardiales</taxon>
        <taxon>Pseudonocardiaceae</taxon>
    </lineage>
</organism>
<evidence type="ECO:0000256" key="6">
    <source>
        <dbReference type="ARBA" id="ARBA00038076"/>
    </source>
</evidence>
<dbReference type="Pfam" id="PF12704">
    <property type="entry name" value="MacB_PCD"/>
    <property type="match status" value="2"/>
</dbReference>
<keyword evidence="4 7" id="KW-1133">Transmembrane helix</keyword>
<evidence type="ECO:0000256" key="7">
    <source>
        <dbReference type="SAM" id="Phobius"/>
    </source>
</evidence>
<evidence type="ECO:0000259" key="8">
    <source>
        <dbReference type="Pfam" id="PF02687"/>
    </source>
</evidence>
<feature type="domain" description="ABC3 transporter permease C-terminal" evidence="8">
    <location>
        <begin position="250"/>
        <end position="367"/>
    </location>
</feature>
<feature type="transmembrane region" description="Helical" evidence="7">
    <location>
        <begin position="473"/>
        <end position="492"/>
    </location>
</feature>
<dbReference type="InterPro" id="IPR050250">
    <property type="entry name" value="Macrolide_Exporter_MacB"/>
</dbReference>
<feature type="domain" description="ABC3 transporter permease C-terminal" evidence="8">
    <location>
        <begin position="698"/>
        <end position="813"/>
    </location>
</feature>
<dbReference type="Pfam" id="PF02687">
    <property type="entry name" value="FtsX"/>
    <property type="match status" value="2"/>
</dbReference>
<dbReference type="InterPro" id="IPR003838">
    <property type="entry name" value="ABC3_permease_C"/>
</dbReference>
<dbReference type="EMBL" id="JACHJQ010000005">
    <property type="protein sequence ID" value="MBB4909273.1"/>
    <property type="molecule type" value="Genomic_DNA"/>
</dbReference>
<feature type="transmembrane region" description="Helical" evidence="7">
    <location>
        <begin position="295"/>
        <end position="323"/>
    </location>
</feature>
<feature type="domain" description="MacB-like periplasmic core" evidence="9">
    <location>
        <begin position="17"/>
        <end position="217"/>
    </location>
</feature>
<protein>
    <submittedName>
        <fullName evidence="10">Putative ABC transport system permease protein</fullName>
    </submittedName>
</protein>
<evidence type="ECO:0000256" key="3">
    <source>
        <dbReference type="ARBA" id="ARBA00022692"/>
    </source>
</evidence>
<dbReference type="AlphaFoldDB" id="A0A7W7Q9B6"/>
<feature type="transmembrane region" description="Helical" evidence="7">
    <location>
        <begin position="421"/>
        <end position="443"/>
    </location>
</feature>
<keyword evidence="2" id="KW-1003">Cell membrane</keyword>
<evidence type="ECO:0000256" key="1">
    <source>
        <dbReference type="ARBA" id="ARBA00004651"/>
    </source>
</evidence>
<comment type="caution">
    <text evidence="10">The sequence shown here is derived from an EMBL/GenBank/DDBJ whole genome shotgun (WGS) entry which is preliminary data.</text>
</comment>
<keyword evidence="3 7" id="KW-0812">Transmembrane</keyword>
<evidence type="ECO:0000256" key="5">
    <source>
        <dbReference type="ARBA" id="ARBA00023136"/>
    </source>
</evidence>
<comment type="subcellular location">
    <subcellularLocation>
        <location evidence="1">Cell membrane</location>
        <topology evidence="1">Multi-pass membrane protein</topology>
    </subcellularLocation>
</comment>
<dbReference type="GO" id="GO:0022857">
    <property type="term" value="F:transmembrane transporter activity"/>
    <property type="evidence" value="ECO:0007669"/>
    <property type="project" value="TreeGrafter"/>
</dbReference>
<proteinExistence type="inferred from homology"/>
<feature type="transmembrane region" description="Helical" evidence="7">
    <location>
        <begin position="694"/>
        <end position="719"/>
    </location>
</feature>
<dbReference type="PANTHER" id="PTHR30572">
    <property type="entry name" value="MEMBRANE COMPONENT OF TRANSPORTER-RELATED"/>
    <property type="match status" value="1"/>
</dbReference>
<feature type="transmembrane region" description="Helical" evidence="7">
    <location>
        <begin position="390"/>
        <end position="409"/>
    </location>
</feature>
<feature type="transmembrane region" description="Helical" evidence="7">
    <location>
        <begin position="248"/>
        <end position="272"/>
    </location>
</feature>
<feature type="transmembrane region" description="Helical" evidence="7">
    <location>
        <begin position="744"/>
        <end position="768"/>
    </location>
</feature>
<keyword evidence="11" id="KW-1185">Reference proteome</keyword>
<dbReference type="GO" id="GO:0005886">
    <property type="term" value="C:plasma membrane"/>
    <property type="evidence" value="ECO:0007669"/>
    <property type="project" value="UniProtKB-SubCell"/>
</dbReference>
<dbReference type="PANTHER" id="PTHR30572:SF4">
    <property type="entry name" value="ABC TRANSPORTER PERMEASE YTRF"/>
    <property type="match status" value="1"/>
</dbReference>
<keyword evidence="5 7" id="KW-0472">Membrane</keyword>
<comment type="similarity">
    <text evidence="6">Belongs to the ABC-4 integral membrane protein family.</text>
</comment>
<evidence type="ECO:0000313" key="11">
    <source>
        <dbReference type="Proteomes" id="UP000520767"/>
    </source>
</evidence>
<dbReference type="Proteomes" id="UP000520767">
    <property type="component" value="Unassembled WGS sequence"/>
</dbReference>
<gene>
    <name evidence="10" type="ORF">FHR82_005526</name>
</gene>
<accession>A0A7W7Q9B6</accession>
<dbReference type="RefSeq" id="WP_184813293.1">
    <property type="nucleotide sequence ID" value="NZ_JACHJQ010000005.1"/>
</dbReference>
<evidence type="ECO:0000313" key="10">
    <source>
        <dbReference type="EMBL" id="MBB4909273.1"/>
    </source>
</evidence>
<dbReference type="InterPro" id="IPR025857">
    <property type="entry name" value="MacB_PCD"/>
</dbReference>
<sequence>MLRAMLRDLRAHKGRIAMTLVAIVLGVTFVVATLVISDSTAASFTGAGTRSDVDLAVRGPEEQPILTRADVDRLAGVPGVTGATGVLVARAAVVGTDGKIIPGRHATAGTGWDDTGRFALTEGRAPARGEAALSRSAASEAGLTPGDEARILLPGGRETRVVVAGTFDYRTLGVESVPEVAFAASAAGELLGDSYTRVELAAAPGTQVSAAVRQLTTAPGLTVSTGEELAAEARDEADSAARSTRESLLAFVAVALLVAMFVIANTFTMLVTQRVRQFALLRAVGASRRQVRRTVLLEAAALGFAGATVGVVAGVALGLLGMWAFTPADEPVTYAVSPLAVGIGYAVGIGVTAVAAWGASRRAAAVPPIAALRLDATSGGPGHRGGRVRAVAGAVLLLVGVLAVALLSGEGLSTTERVLCLAAGVVGWLGVLLLAPLLAAVVLRPVARLAGRRGGPVARLATRGAVRDPRRTAATSSALLVGLALVCAFATLGETMVSMSGAAVRTTVPADATILRSASGDDPLGADVLDRARATPGVDRVAADRYTLVGITHAGGTGRTSVSAIEPAGFTGVLTPRIVEGSGDLRRGVVVGTNEAAMLGVGLGDEVAFEFPGAPPVRQEIVGMIDTIEGQPLFYLDVDRAPAALRDRVTTVYAMGDARAALDAAFLHRPDVAVTDREGVLAEGIAEFQLLLSVMYAMFGAAIVIAVFGVINTLALSVIERSREVGVLRAVGATRRLVRRTVRLESIVICGYGGVLGIVVGLLFGAVMQHVMLGNPLFEFGAPMLVVVISLAGMVLVGVLSAMWPARRAAKTDVLTAVRAD</sequence>
<evidence type="ECO:0000256" key="4">
    <source>
        <dbReference type="ARBA" id="ARBA00022989"/>
    </source>
</evidence>
<reference evidence="10 11" key="1">
    <citation type="submission" date="2020-08" db="EMBL/GenBank/DDBJ databases">
        <title>Genomic Encyclopedia of Type Strains, Phase III (KMG-III): the genomes of soil and plant-associated and newly described type strains.</title>
        <authorList>
            <person name="Whitman W."/>
        </authorList>
    </citation>
    <scope>NUCLEOTIDE SEQUENCE [LARGE SCALE GENOMIC DNA]</scope>
    <source>
        <strain evidence="10 11">CECT 8960</strain>
    </source>
</reference>
<feature type="transmembrane region" description="Helical" evidence="7">
    <location>
        <begin position="780"/>
        <end position="804"/>
    </location>
</feature>
<evidence type="ECO:0000256" key="2">
    <source>
        <dbReference type="ARBA" id="ARBA00022475"/>
    </source>
</evidence>
<feature type="domain" description="MacB-like periplasmic core" evidence="9">
    <location>
        <begin position="472"/>
        <end position="665"/>
    </location>
</feature>
<name>A0A7W7Q9B6_9PSEU</name>
<evidence type="ECO:0000259" key="9">
    <source>
        <dbReference type="Pfam" id="PF12704"/>
    </source>
</evidence>
<feature type="transmembrane region" description="Helical" evidence="7">
    <location>
        <begin position="335"/>
        <end position="357"/>
    </location>
</feature>